<organism evidence="2 3">
    <name type="scientific">Phyllosticta capitalensis</name>
    <dbReference type="NCBI Taxonomy" id="121624"/>
    <lineage>
        <taxon>Eukaryota</taxon>
        <taxon>Fungi</taxon>
        <taxon>Dikarya</taxon>
        <taxon>Ascomycota</taxon>
        <taxon>Pezizomycotina</taxon>
        <taxon>Dothideomycetes</taxon>
        <taxon>Dothideomycetes incertae sedis</taxon>
        <taxon>Botryosphaeriales</taxon>
        <taxon>Phyllostictaceae</taxon>
        <taxon>Phyllosticta</taxon>
    </lineage>
</organism>
<name>A0ABR1YJ20_9PEZI</name>
<feature type="region of interest" description="Disordered" evidence="1">
    <location>
        <begin position="470"/>
        <end position="572"/>
    </location>
</feature>
<reference evidence="2 3" key="1">
    <citation type="submission" date="2024-04" db="EMBL/GenBank/DDBJ databases">
        <title>Phyllosticta paracitricarpa is synonymous to the EU quarantine fungus P. citricarpa based on phylogenomic analyses.</title>
        <authorList>
            <consortium name="Lawrence Berkeley National Laboratory"/>
            <person name="Van Ingen-Buijs V.A."/>
            <person name="Van Westerhoven A.C."/>
            <person name="Haridas S."/>
            <person name="Skiadas P."/>
            <person name="Martin F."/>
            <person name="Groenewald J.Z."/>
            <person name="Crous P.W."/>
            <person name="Seidl M.F."/>
        </authorList>
    </citation>
    <scope>NUCLEOTIDE SEQUENCE [LARGE SCALE GENOMIC DNA]</scope>
    <source>
        <strain evidence="2 3">CBS 123374</strain>
    </source>
</reference>
<feature type="compositionally biased region" description="Polar residues" evidence="1">
    <location>
        <begin position="35"/>
        <end position="48"/>
    </location>
</feature>
<feature type="compositionally biased region" description="Basic residues" evidence="1">
    <location>
        <begin position="548"/>
        <end position="572"/>
    </location>
</feature>
<feature type="region of interest" description="Disordered" evidence="1">
    <location>
        <begin position="267"/>
        <end position="304"/>
    </location>
</feature>
<feature type="compositionally biased region" description="Polar residues" evidence="1">
    <location>
        <begin position="487"/>
        <end position="499"/>
    </location>
</feature>
<feature type="region of interest" description="Disordered" evidence="1">
    <location>
        <begin position="1"/>
        <end position="52"/>
    </location>
</feature>
<evidence type="ECO:0000313" key="3">
    <source>
        <dbReference type="Proteomes" id="UP001492380"/>
    </source>
</evidence>
<keyword evidence="3" id="KW-1185">Reference proteome</keyword>
<accession>A0ABR1YJ20</accession>
<dbReference type="EMBL" id="JBBWRZ010000008">
    <property type="protein sequence ID" value="KAK8230897.1"/>
    <property type="molecule type" value="Genomic_DNA"/>
</dbReference>
<gene>
    <name evidence="2" type="ORF">HDK90DRAFT_468247</name>
</gene>
<proteinExistence type="predicted"/>
<evidence type="ECO:0000313" key="2">
    <source>
        <dbReference type="EMBL" id="KAK8230897.1"/>
    </source>
</evidence>
<comment type="caution">
    <text evidence="2">The sequence shown here is derived from an EMBL/GenBank/DDBJ whole genome shotgun (WGS) entry which is preliminary data.</text>
</comment>
<feature type="compositionally biased region" description="Polar residues" evidence="1">
    <location>
        <begin position="279"/>
        <end position="288"/>
    </location>
</feature>
<dbReference type="Proteomes" id="UP001492380">
    <property type="component" value="Unassembled WGS sequence"/>
</dbReference>
<feature type="compositionally biased region" description="Basic and acidic residues" evidence="1">
    <location>
        <begin position="7"/>
        <end position="25"/>
    </location>
</feature>
<sequence>MASDEAFGPKDSSRSLDLEIMDRSSQRLATPHIVSPTSFRSPTPSEPGTPSFIDNPKKARLWRFASEKRHRKALEDQGCPPCVASNIKFPYEEIPIEYKNIFEWWEETGGHRRILCSQFRDWKKFCKWRQEYRPQSLPEFHVYVDDLRKRRKKFNLQAEDASLEVQIKDQTQLQNWIEFQDYHLRIEENLRQRDDYNPGRGHGELDEIGRGHPELLYWIEQQRRFMILRETHDHEEFSRTVGMMLARRPRPLDLELLNQKLENATTPRWASPGHFVTPERQTPESQRSPPTPFFVKSPDPDPELEHQKDVAWEKKARGILEEWGCPPCCPSSFEYPYEGPLGEYEGVLGWFKSRLTVFRQPNWALRSQMRDWERFRLWRAVRRPRRATRLAMRTYVDELRERRRAFGLSGEFHLECNTADQNRYPNWIEFQDYHHRINKGLVETFREDDAKRHEPVLAWIEEQRKIMVAGSPPEEQSPGAPIRQDEQPSTQITRSARGSTTKKRTSIEQEQPRSSKKPRRFSVEKADSTANVPPRRTKGNPESSKAGRPAHQKVKKPVPARSAPRRSTRRRQ</sequence>
<evidence type="ECO:0000256" key="1">
    <source>
        <dbReference type="SAM" id="MobiDB-lite"/>
    </source>
</evidence>
<protein>
    <submittedName>
        <fullName evidence="2">Uncharacterized protein</fullName>
    </submittedName>
</protein>